<keyword evidence="3" id="KW-1185">Reference proteome</keyword>
<keyword evidence="1" id="KW-0732">Signal</keyword>
<feature type="signal peptide" evidence="1">
    <location>
        <begin position="1"/>
        <end position="33"/>
    </location>
</feature>
<reference evidence="2 3" key="1">
    <citation type="submission" date="2020-04" db="EMBL/GenBank/DDBJ databases">
        <title>Flammeovirga sp. SR4, a novel species isolated from seawater.</title>
        <authorList>
            <person name="Wang X."/>
        </authorList>
    </citation>
    <scope>NUCLEOTIDE SEQUENCE [LARGE SCALE GENOMIC DNA]</scope>
    <source>
        <strain evidence="2 3">SR4</strain>
    </source>
</reference>
<dbReference type="Proteomes" id="UP000585050">
    <property type="component" value="Unassembled WGS sequence"/>
</dbReference>
<evidence type="ECO:0000313" key="2">
    <source>
        <dbReference type="EMBL" id="NLR94515.1"/>
    </source>
</evidence>
<comment type="caution">
    <text evidence="2">The sequence shown here is derived from an EMBL/GenBank/DDBJ whole genome shotgun (WGS) entry which is preliminary data.</text>
</comment>
<dbReference type="AlphaFoldDB" id="A0A7X8SQF4"/>
<evidence type="ECO:0000313" key="3">
    <source>
        <dbReference type="Proteomes" id="UP000585050"/>
    </source>
</evidence>
<accession>A0A7X8SQF4</accession>
<sequence>MKLNKKYRHRINHYFSALTFICLFSLTKNPLCAQTSNISSSVIYKIDDEGLLDKVDVTERKVIRIFDTTHNEHWHFFFEDEKLIAINCPTTNLHFLELKETKKKVFFNEEKNIKLFTMMNDHSSHQINIHIPHKDITRRLVFTKTDDLEVSSLFKKISTNYPVF</sequence>
<dbReference type="RefSeq" id="WP_168885220.1">
    <property type="nucleotide sequence ID" value="NZ_JABAIL010000012.1"/>
</dbReference>
<gene>
    <name evidence="2" type="ORF">HGP29_25145</name>
</gene>
<evidence type="ECO:0000256" key="1">
    <source>
        <dbReference type="SAM" id="SignalP"/>
    </source>
</evidence>
<dbReference type="EMBL" id="JABAIL010000012">
    <property type="protein sequence ID" value="NLR94515.1"/>
    <property type="molecule type" value="Genomic_DNA"/>
</dbReference>
<protein>
    <submittedName>
        <fullName evidence="2">Uncharacterized protein</fullName>
    </submittedName>
</protein>
<feature type="chain" id="PRO_5031223584" evidence="1">
    <location>
        <begin position="34"/>
        <end position="164"/>
    </location>
</feature>
<proteinExistence type="predicted"/>
<name>A0A7X8SQF4_9BACT</name>
<organism evidence="2 3">
    <name type="scientific">Flammeovirga agarivorans</name>
    <dbReference type="NCBI Taxonomy" id="2726742"/>
    <lineage>
        <taxon>Bacteria</taxon>
        <taxon>Pseudomonadati</taxon>
        <taxon>Bacteroidota</taxon>
        <taxon>Cytophagia</taxon>
        <taxon>Cytophagales</taxon>
        <taxon>Flammeovirgaceae</taxon>
        <taxon>Flammeovirga</taxon>
    </lineage>
</organism>